<evidence type="ECO:0000256" key="11">
    <source>
        <dbReference type="SAM" id="Coils"/>
    </source>
</evidence>
<feature type="transmembrane region" description="Helical" evidence="10">
    <location>
        <begin position="344"/>
        <end position="375"/>
    </location>
</feature>
<sequence>MIFPENMVKVEVISSAQDKDEVVKELLKFGEMEPVEPSHPISDDRVEEARRELTAVQEHASKIRLIMEIAGVVIEPRGKMRVDSNWTEVAKKVSEQAMGNENRYKELLEEIGKLKGEIDLFNLQLRDIEPFSDVAVELSRLYSLDTLDAGLTILNEEQLRKIKERGNLVVVHREVRKGTYATLLVSGTKGTIDDVLRSVGAKKFETPDGRSPHELYSYLQGRIEELKKVLEETRGELARKIRESESEFSELYGKLLTVRDALAILSKGRLSEHFFQVEGYVPEKSLNRLKSSLNRLAYVVGVTPRRFGEREEPPTYVKLPRSIKPIESVVEIYGTPSYWEISPLVFLIVTFPLLFGLMFPDVGNALVLLIFAYFFYKYGKKKGSSNIKNLSLILGYSSVVSMVTGFLARDFFGPLPVGGLKEMGIANVSGPLDSVWPVPVSVTQALSPLLPFGQYSTSTSIENTIILSVFLGAIALFVSTVLGVINAVKKRDPEFLVFEKLPLLVLYTVPMIIFGYGMVDPKDYFGKVGELLNFLLVNLLNSFHPDLNSSTAILAYVLLLWVELGLIYNWIAKAIVLKRHDSLSTGSALAMGFIEGGFEAAILLLSNTISFIRILVFALAHYYLLYAFSYMAYLAVGRPDLLALALNPASIVILIIGNLLAIGLEGLVVFIQDMRLHFYEMFSKFYEGRGKKFEPLMASVELT</sequence>
<feature type="transmembrane region" description="Helical" evidence="10">
    <location>
        <begin position="387"/>
        <end position="408"/>
    </location>
</feature>
<dbReference type="EMBL" id="JH597770">
    <property type="protein sequence ID" value="EHP68787.1"/>
    <property type="molecule type" value="Genomic_DNA"/>
</dbReference>
<evidence type="ECO:0000256" key="4">
    <source>
        <dbReference type="ARBA" id="ARBA00022692"/>
    </source>
</evidence>
<dbReference type="Gene3D" id="3.30.70.2750">
    <property type="match status" value="1"/>
</dbReference>
<keyword evidence="5 10" id="KW-1133">Transmembrane helix</keyword>
<dbReference type="Gene3D" id="1.20.1460.20">
    <property type="match status" value="1"/>
</dbReference>
<feature type="transmembrane region" description="Helical" evidence="10">
    <location>
        <begin position="553"/>
        <end position="571"/>
    </location>
</feature>
<feature type="transmembrane region" description="Helical" evidence="10">
    <location>
        <begin position="648"/>
        <end position="671"/>
    </location>
</feature>
<feature type="transmembrane region" description="Helical" evidence="10">
    <location>
        <begin position="500"/>
        <end position="518"/>
    </location>
</feature>
<dbReference type="PANTHER" id="PTHR11629">
    <property type="entry name" value="VACUOLAR PROTON ATPASES"/>
    <property type="match status" value="1"/>
</dbReference>
<keyword evidence="3 10" id="KW-0813">Transport</keyword>
<keyword evidence="13" id="KW-1185">Reference proteome</keyword>
<dbReference type="HOGENOM" id="CLU_025558_0_0_2"/>
<dbReference type="GO" id="GO:0016471">
    <property type="term" value="C:vacuolar proton-transporting V-type ATPase complex"/>
    <property type="evidence" value="ECO:0007669"/>
    <property type="project" value="TreeGrafter"/>
</dbReference>
<organism evidence="12 13">
    <name type="scientific">Metallosphaera yellowstonensis MK1</name>
    <dbReference type="NCBI Taxonomy" id="671065"/>
    <lineage>
        <taxon>Archaea</taxon>
        <taxon>Thermoproteota</taxon>
        <taxon>Thermoprotei</taxon>
        <taxon>Sulfolobales</taxon>
        <taxon>Sulfolobaceae</taxon>
        <taxon>Metallosphaera</taxon>
    </lineage>
</organism>
<evidence type="ECO:0000256" key="1">
    <source>
        <dbReference type="ARBA" id="ARBA00004141"/>
    </source>
</evidence>
<evidence type="ECO:0000313" key="12">
    <source>
        <dbReference type="EMBL" id="EHP68787.1"/>
    </source>
</evidence>
<evidence type="ECO:0000256" key="2">
    <source>
        <dbReference type="ARBA" id="ARBA00009904"/>
    </source>
</evidence>
<dbReference type="PANTHER" id="PTHR11629:SF63">
    <property type="entry name" value="V-TYPE PROTON ATPASE SUBUNIT A"/>
    <property type="match status" value="1"/>
</dbReference>
<feature type="coiled-coil region" evidence="11">
    <location>
        <begin position="90"/>
        <end position="124"/>
    </location>
</feature>
<reference evidence="12 13" key="1">
    <citation type="submission" date="2012-01" db="EMBL/GenBank/DDBJ databases">
        <title>Improved High-Quality Draft sequence of Metallosphaera yellowstonensis MK1.</title>
        <authorList>
            <consortium name="US DOE Joint Genome Institute"/>
            <person name="Lucas S."/>
            <person name="Han J."/>
            <person name="Cheng J.-F."/>
            <person name="Goodwin L."/>
            <person name="Pitluck S."/>
            <person name="Peters L."/>
            <person name="Teshima H."/>
            <person name="Detter J.C."/>
            <person name="Han C."/>
            <person name="Tapia R."/>
            <person name="Land M."/>
            <person name="Hauser L."/>
            <person name="Kyrpides N."/>
            <person name="Kozubal M."/>
            <person name="Macur R.E."/>
            <person name="Jay Z."/>
            <person name="Inskeep W."/>
            <person name="Woyke T."/>
        </authorList>
    </citation>
    <scope>NUCLEOTIDE SEQUENCE [LARGE SCALE GENOMIC DNA]</scope>
    <source>
        <strain evidence="12 13">MK1</strain>
    </source>
</reference>
<keyword evidence="6 10" id="KW-0406">Ion transport</keyword>
<name>H2C9G1_9CREN</name>
<dbReference type="GO" id="GO:0033179">
    <property type="term" value="C:proton-transporting V-type ATPase, V0 domain"/>
    <property type="evidence" value="ECO:0007669"/>
    <property type="project" value="InterPro"/>
</dbReference>
<evidence type="ECO:0000256" key="7">
    <source>
        <dbReference type="ARBA" id="ARBA00023136"/>
    </source>
</evidence>
<keyword evidence="7 10" id="KW-0472">Membrane</keyword>
<accession>H2C9G1</accession>
<evidence type="ECO:0000256" key="3">
    <source>
        <dbReference type="ARBA" id="ARBA00022448"/>
    </source>
</evidence>
<keyword evidence="11" id="KW-0175">Coiled coil</keyword>
<dbReference type="eggNOG" id="arCOG04138">
    <property type="taxonomic scope" value="Archaea"/>
</dbReference>
<dbReference type="STRING" id="671065.MetMK1DRAFT_00032320"/>
<proteinExistence type="inferred from homology"/>
<comment type="similarity">
    <text evidence="2 10">Belongs to the V-ATPase 116 kDa subunit family.</text>
</comment>
<comment type="subcellular location">
    <subcellularLocation>
        <location evidence="1">Membrane</location>
        <topology evidence="1">Multi-pass membrane protein</topology>
    </subcellularLocation>
</comment>
<dbReference type="Proteomes" id="UP000003980">
    <property type="component" value="Unassembled WGS sequence"/>
</dbReference>
<dbReference type="GO" id="GO:0051117">
    <property type="term" value="F:ATPase binding"/>
    <property type="evidence" value="ECO:0007669"/>
    <property type="project" value="TreeGrafter"/>
</dbReference>
<dbReference type="GO" id="GO:0046961">
    <property type="term" value="F:proton-transporting ATPase activity, rotational mechanism"/>
    <property type="evidence" value="ECO:0007669"/>
    <property type="project" value="InterPro"/>
</dbReference>
<feature type="transmembrane region" description="Helical" evidence="10">
    <location>
        <begin position="612"/>
        <end position="636"/>
    </location>
</feature>
<feature type="coiled-coil region" evidence="11">
    <location>
        <begin position="216"/>
        <end position="247"/>
    </location>
</feature>
<dbReference type="AlphaFoldDB" id="H2C9G1"/>
<feature type="transmembrane region" description="Helical" evidence="10">
    <location>
        <begin position="465"/>
        <end position="488"/>
    </location>
</feature>
<evidence type="ECO:0000256" key="8">
    <source>
        <dbReference type="ARBA" id="ARBA00059506"/>
    </source>
</evidence>
<comment type="function">
    <text evidence="8">Component of the A-type ATP synthase that produces ATP from ADP in the presence of a proton gradient across the membrane.</text>
</comment>
<protein>
    <recommendedName>
        <fullName evidence="9 10">A-type ATP synthase subunit I</fullName>
    </recommendedName>
</protein>
<dbReference type="GO" id="GO:0007035">
    <property type="term" value="P:vacuolar acidification"/>
    <property type="evidence" value="ECO:0007669"/>
    <property type="project" value="TreeGrafter"/>
</dbReference>
<keyword evidence="4 10" id="KW-0812">Transmembrane</keyword>
<evidence type="ECO:0000256" key="10">
    <source>
        <dbReference type="RuleBase" id="RU361189"/>
    </source>
</evidence>
<gene>
    <name evidence="12" type="ORF">MetMK1DRAFT_00032320</name>
</gene>
<evidence type="ECO:0000313" key="13">
    <source>
        <dbReference type="Proteomes" id="UP000003980"/>
    </source>
</evidence>
<evidence type="ECO:0000256" key="6">
    <source>
        <dbReference type="ARBA" id="ARBA00023065"/>
    </source>
</evidence>
<evidence type="ECO:0000256" key="9">
    <source>
        <dbReference type="ARBA" id="ARBA00068671"/>
    </source>
</evidence>
<dbReference type="RefSeq" id="WP_009075578.1">
    <property type="nucleotide sequence ID" value="NZ_JH597770.1"/>
</dbReference>
<dbReference type="OrthoDB" id="85892at2157"/>
<dbReference type="InterPro" id="IPR002490">
    <property type="entry name" value="V-ATPase_116kDa_su"/>
</dbReference>
<dbReference type="Pfam" id="PF01496">
    <property type="entry name" value="V_ATPase_I"/>
    <property type="match status" value="1"/>
</dbReference>
<dbReference type="Gene3D" id="3.30.70.2170">
    <property type="match status" value="1"/>
</dbReference>
<evidence type="ECO:0000256" key="5">
    <source>
        <dbReference type="ARBA" id="ARBA00022989"/>
    </source>
</evidence>